<sequence>MDDLINQNEVNYFLHRVEKNFPNFVAGIITDKHGFPVASKISKKLWILENTLALSAIAKKEDFLNDSQLIKIKKDLGKSKNYKLLILLDKSKEYKRR</sequence>
<evidence type="ECO:0008006" key="2">
    <source>
        <dbReference type="Google" id="ProtNLM"/>
    </source>
</evidence>
<proteinExistence type="predicted"/>
<gene>
    <name evidence="1" type="ORF">LCGC14_0937730</name>
</gene>
<organism evidence="1">
    <name type="scientific">marine sediment metagenome</name>
    <dbReference type="NCBI Taxonomy" id="412755"/>
    <lineage>
        <taxon>unclassified sequences</taxon>
        <taxon>metagenomes</taxon>
        <taxon>ecological metagenomes</taxon>
    </lineage>
</organism>
<dbReference type="AlphaFoldDB" id="A0A0F9R4K4"/>
<dbReference type="EMBL" id="LAZR01003263">
    <property type="protein sequence ID" value="KKN20221.1"/>
    <property type="molecule type" value="Genomic_DNA"/>
</dbReference>
<reference evidence="1" key="1">
    <citation type="journal article" date="2015" name="Nature">
        <title>Complex archaea that bridge the gap between prokaryotes and eukaryotes.</title>
        <authorList>
            <person name="Spang A."/>
            <person name="Saw J.H."/>
            <person name="Jorgensen S.L."/>
            <person name="Zaremba-Niedzwiedzka K."/>
            <person name="Martijn J."/>
            <person name="Lind A.E."/>
            <person name="van Eijk R."/>
            <person name="Schleper C."/>
            <person name="Guy L."/>
            <person name="Ettema T.J."/>
        </authorList>
    </citation>
    <scope>NUCLEOTIDE SEQUENCE</scope>
</reference>
<evidence type="ECO:0000313" key="1">
    <source>
        <dbReference type="EMBL" id="KKN20221.1"/>
    </source>
</evidence>
<protein>
    <recommendedName>
        <fullName evidence="2">Roadblock/LAMTOR2 domain-containing protein</fullName>
    </recommendedName>
</protein>
<accession>A0A0F9R4K4</accession>
<comment type="caution">
    <text evidence="1">The sequence shown here is derived from an EMBL/GenBank/DDBJ whole genome shotgun (WGS) entry which is preliminary data.</text>
</comment>
<name>A0A0F9R4K4_9ZZZZ</name>
<feature type="non-terminal residue" evidence="1">
    <location>
        <position position="97"/>
    </location>
</feature>